<dbReference type="InterPro" id="IPR014729">
    <property type="entry name" value="Rossmann-like_a/b/a_fold"/>
</dbReference>
<dbReference type="OrthoDB" id="9809813at2"/>
<evidence type="ECO:0000313" key="3">
    <source>
        <dbReference type="EMBL" id="PKR50747.1"/>
    </source>
</evidence>
<dbReference type="Gene3D" id="3.40.50.620">
    <property type="entry name" value="HUPs"/>
    <property type="match status" value="1"/>
</dbReference>
<keyword evidence="1" id="KW-0472">Membrane</keyword>
<dbReference type="PANTHER" id="PTHR30336:SF4">
    <property type="entry name" value="ENVELOPE BIOGENESIS FACTOR ELYC"/>
    <property type="match status" value="1"/>
</dbReference>
<evidence type="ECO:0000259" key="2">
    <source>
        <dbReference type="Pfam" id="PF02698"/>
    </source>
</evidence>
<sequence>MFFILSKVATFLIQPGNLVTLGFALGLILVMVRKWRSAGFGLLAAVAACCLLITVIPVGEIGVRILEDRFPKPTLEDIQKRDIAGIIVLAGAIDGDQYVARQQIEYNAAADRIVSMLSLARLFPDVPVIFTGGDNVILDRKFSEADALRDDLSRNGLGAANIFYEGASRNTAENAEYAHQMVAEKWPEKVVGTWLLVTSARHMPRSMGVFRRYDWSVIAWPVDYIATPQRHLTDINVSHSIKMLEDALKEFAGLTAYYWTGRTTAWFPAP</sequence>
<comment type="caution">
    <text evidence="3">The sequence shown here is derived from an EMBL/GenBank/DDBJ whole genome shotgun (WGS) entry which is preliminary data.</text>
</comment>
<reference evidence="3 4" key="1">
    <citation type="submission" date="2017-09" db="EMBL/GenBank/DDBJ databases">
        <title>Biodiversity and function of Thalassospira species in the particle-attached aromatic-hydrocarbon-degrading consortia from the surface seawater of the South China Sea.</title>
        <authorList>
            <person name="Dong C."/>
            <person name="Liu R."/>
            <person name="Shao Z."/>
        </authorList>
    </citation>
    <scope>NUCLEOTIDE SEQUENCE [LARGE SCALE GENOMIC DNA]</scope>
    <source>
        <strain evidence="3 4">CSC1P2</strain>
    </source>
</reference>
<dbReference type="InterPro" id="IPR003848">
    <property type="entry name" value="DUF218"/>
</dbReference>
<dbReference type="GO" id="GO:0043164">
    <property type="term" value="P:Gram-negative-bacterium-type cell wall biogenesis"/>
    <property type="evidence" value="ECO:0007669"/>
    <property type="project" value="TreeGrafter"/>
</dbReference>
<dbReference type="RefSeq" id="WP_101269838.1">
    <property type="nucleotide sequence ID" value="NZ_NWTK01000015.1"/>
</dbReference>
<dbReference type="Proteomes" id="UP000233597">
    <property type="component" value="Unassembled WGS sequence"/>
</dbReference>
<proteinExistence type="predicted"/>
<dbReference type="GO" id="GO:0005886">
    <property type="term" value="C:plasma membrane"/>
    <property type="evidence" value="ECO:0007669"/>
    <property type="project" value="TreeGrafter"/>
</dbReference>
<feature type="transmembrane region" description="Helical" evidence="1">
    <location>
        <begin position="12"/>
        <end position="32"/>
    </location>
</feature>
<evidence type="ECO:0000256" key="1">
    <source>
        <dbReference type="SAM" id="Phobius"/>
    </source>
</evidence>
<dbReference type="GO" id="GO:0000270">
    <property type="term" value="P:peptidoglycan metabolic process"/>
    <property type="evidence" value="ECO:0007669"/>
    <property type="project" value="TreeGrafter"/>
</dbReference>
<name>A0A2N3KJJ1_9PROT</name>
<dbReference type="EMBL" id="NWTK01000015">
    <property type="protein sequence ID" value="PKR50747.1"/>
    <property type="molecule type" value="Genomic_DNA"/>
</dbReference>
<feature type="domain" description="DUF218" evidence="2">
    <location>
        <begin position="85"/>
        <end position="252"/>
    </location>
</feature>
<evidence type="ECO:0000313" key="4">
    <source>
        <dbReference type="Proteomes" id="UP000233597"/>
    </source>
</evidence>
<dbReference type="CDD" id="cd06259">
    <property type="entry name" value="YdcF-like"/>
    <property type="match status" value="1"/>
</dbReference>
<gene>
    <name evidence="3" type="ORF">COO20_20120</name>
</gene>
<dbReference type="PANTHER" id="PTHR30336">
    <property type="entry name" value="INNER MEMBRANE PROTEIN, PROBABLE PERMEASE"/>
    <property type="match status" value="1"/>
</dbReference>
<keyword evidence="1" id="KW-1133">Transmembrane helix</keyword>
<keyword evidence="1" id="KW-0812">Transmembrane</keyword>
<organism evidence="3 4">
    <name type="scientific">Thalassospira marina</name>
    <dbReference type="NCBI Taxonomy" id="2048283"/>
    <lineage>
        <taxon>Bacteria</taxon>
        <taxon>Pseudomonadati</taxon>
        <taxon>Pseudomonadota</taxon>
        <taxon>Alphaproteobacteria</taxon>
        <taxon>Rhodospirillales</taxon>
        <taxon>Thalassospiraceae</taxon>
        <taxon>Thalassospira</taxon>
    </lineage>
</organism>
<dbReference type="InterPro" id="IPR051599">
    <property type="entry name" value="Cell_Envelope_Assoc"/>
</dbReference>
<protein>
    <recommendedName>
        <fullName evidence="2">DUF218 domain-containing protein</fullName>
    </recommendedName>
</protein>
<feature type="transmembrane region" description="Helical" evidence="1">
    <location>
        <begin position="39"/>
        <end position="59"/>
    </location>
</feature>
<dbReference type="Pfam" id="PF02698">
    <property type="entry name" value="DUF218"/>
    <property type="match status" value="1"/>
</dbReference>
<accession>A0A2N3KJJ1</accession>
<dbReference type="AlphaFoldDB" id="A0A2N3KJJ1"/>